<dbReference type="Gene3D" id="3.40.50.720">
    <property type="entry name" value="NAD(P)-binding Rossmann-like Domain"/>
    <property type="match status" value="1"/>
</dbReference>
<dbReference type="SUPFAM" id="SSF51735">
    <property type="entry name" value="NAD(P)-binding Rossmann-fold domains"/>
    <property type="match status" value="1"/>
</dbReference>
<gene>
    <name evidence="3" type="ORF">FHR21_002828</name>
</gene>
<evidence type="ECO:0000256" key="1">
    <source>
        <dbReference type="SAM" id="MobiDB-lite"/>
    </source>
</evidence>
<dbReference type="InterPro" id="IPR008030">
    <property type="entry name" value="NmrA-like"/>
</dbReference>
<feature type="region of interest" description="Disordered" evidence="1">
    <location>
        <begin position="121"/>
        <end position="154"/>
    </location>
</feature>
<feature type="compositionally biased region" description="Basic and acidic residues" evidence="1">
    <location>
        <begin position="129"/>
        <end position="141"/>
    </location>
</feature>
<keyword evidence="4" id="KW-1185">Reference proteome</keyword>
<comment type="caution">
    <text evidence="3">The sequence shown here is derived from an EMBL/GenBank/DDBJ whole genome shotgun (WGS) entry which is preliminary data.</text>
</comment>
<dbReference type="Pfam" id="PF05368">
    <property type="entry name" value="NmrA"/>
    <property type="match status" value="1"/>
</dbReference>
<proteinExistence type="predicted"/>
<evidence type="ECO:0000259" key="2">
    <source>
        <dbReference type="Pfam" id="PF05368"/>
    </source>
</evidence>
<evidence type="ECO:0000313" key="4">
    <source>
        <dbReference type="Proteomes" id="UP000537161"/>
    </source>
</evidence>
<accession>A0A7W9B772</accession>
<feature type="compositionally biased region" description="Polar residues" evidence="1">
    <location>
        <begin position="145"/>
        <end position="154"/>
    </location>
</feature>
<dbReference type="InterPro" id="IPR036291">
    <property type="entry name" value="NAD(P)-bd_dom_sf"/>
</dbReference>
<sequence>MTISGKTILVTGATGQLAGAVARGLVGDNEIIALARFSASGSRESLEQAGVTCVYGDFVTGEFGQAPETVDYVFHARLGNRLLCRASRPGAYLHRRRTARRLDLVRSDVRRFEDGNRRRGEVGALQDLRPTDGHRSDERGFRGHSLTNSSRENR</sequence>
<evidence type="ECO:0000313" key="3">
    <source>
        <dbReference type="EMBL" id="MBB5707462.1"/>
    </source>
</evidence>
<dbReference type="EMBL" id="JACIJH010000009">
    <property type="protein sequence ID" value="MBB5707462.1"/>
    <property type="molecule type" value="Genomic_DNA"/>
</dbReference>
<dbReference type="Proteomes" id="UP000537161">
    <property type="component" value="Unassembled WGS sequence"/>
</dbReference>
<dbReference type="RefSeq" id="WP_184099313.1">
    <property type="nucleotide sequence ID" value="NZ_JACIJH010000009.1"/>
</dbReference>
<protein>
    <submittedName>
        <fullName evidence="3">NAD(P)-dependent dehydrogenase (Short-subunit alcohol dehydrogenase family)</fullName>
    </submittedName>
</protein>
<organism evidence="3 4">
    <name type="scientific">Sphingopyxis panaciterrulae</name>
    <dbReference type="NCBI Taxonomy" id="462372"/>
    <lineage>
        <taxon>Bacteria</taxon>
        <taxon>Pseudomonadati</taxon>
        <taxon>Pseudomonadota</taxon>
        <taxon>Alphaproteobacteria</taxon>
        <taxon>Sphingomonadales</taxon>
        <taxon>Sphingomonadaceae</taxon>
        <taxon>Sphingopyxis</taxon>
    </lineage>
</organism>
<feature type="domain" description="NmrA-like" evidence="2">
    <location>
        <begin position="6"/>
        <end position="74"/>
    </location>
</feature>
<dbReference type="AlphaFoldDB" id="A0A7W9B772"/>
<reference evidence="3 4" key="1">
    <citation type="submission" date="2020-08" db="EMBL/GenBank/DDBJ databases">
        <title>Genomic Encyclopedia of Type Strains, Phase IV (KMG-IV): sequencing the most valuable type-strain genomes for metagenomic binning, comparative biology and taxonomic classification.</title>
        <authorList>
            <person name="Goeker M."/>
        </authorList>
    </citation>
    <scope>NUCLEOTIDE SEQUENCE [LARGE SCALE GENOMIC DNA]</scope>
    <source>
        <strain evidence="3 4">DSM 27163</strain>
    </source>
</reference>
<name>A0A7W9B772_9SPHN</name>